<feature type="transmembrane region" description="Helical" evidence="8">
    <location>
        <begin position="40"/>
        <end position="61"/>
    </location>
</feature>
<dbReference type="SUPFAM" id="SSF161098">
    <property type="entry name" value="MetI-like"/>
    <property type="match status" value="1"/>
</dbReference>
<reference evidence="10" key="3">
    <citation type="submission" date="2020-11" db="EMBL/GenBank/DDBJ databases">
        <authorList>
            <person name="Lee S.D."/>
        </authorList>
    </citation>
    <scope>NUCLEOTIDE SEQUENCE</scope>
    <source>
        <strain evidence="10">SAP-2</strain>
    </source>
</reference>
<keyword evidence="12" id="KW-1185">Reference proteome</keyword>
<keyword evidence="2 8" id="KW-0813">Transport</keyword>
<dbReference type="GO" id="GO:0055085">
    <property type="term" value="P:transmembrane transport"/>
    <property type="evidence" value="ECO:0007669"/>
    <property type="project" value="InterPro"/>
</dbReference>
<evidence type="ECO:0000313" key="12">
    <source>
        <dbReference type="Proteomes" id="UP000192722"/>
    </source>
</evidence>
<dbReference type="EMBL" id="MRWD01000002">
    <property type="protein sequence ID" value="ORJ23031.1"/>
    <property type="molecule type" value="Genomic_DNA"/>
</dbReference>
<name>A0AA40X6H9_9GAMM</name>
<accession>A0AA40X6H9</accession>
<evidence type="ECO:0000256" key="4">
    <source>
        <dbReference type="ARBA" id="ARBA00022519"/>
    </source>
</evidence>
<evidence type="ECO:0000313" key="13">
    <source>
        <dbReference type="Proteomes" id="UP000705283"/>
    </source>
</evidence>
<evidence type="ECO:0000256" key="8">
    <source>
        <dbReference type="RuleBase" id="RU363032"/>
    </source>
</evidence>
<evidence type="ECO:0000256" key="6">
    <source>
        <dbReference type="ARBA" id="ARBA00022989"/>
    </source>
</evidence>
<dbReference type="Gene3D" id="1.10.3720.10">
    <property type="entry name" value="MetI-like"/>
    <property type="match status" value="1"/>
</dbReference>
<feature type="transmembrane region" description="Helical" evidence="8">
    <location>
        <begin position="106"/>
        <end position="132"/>
    </location>
</feature>
<keyword evidence="6 8" id="KW-1133">Transmembrane helix</keyword>
<feature type="domain" description="ABC transmembrane type-1" evidence="9">
    <location>
        <begin position="104"/>
        <end position="293"/>
    </location>
</feature>
<keyword evidence="7 8" id="KW-0472">Membrane</keyword>
<dbReference type="InterPro" id="IPR050366">
    <property type="entry name" value="BP-dependent_transpt_permease"/>
</dbReference>
<comment type="similarity">
    <text evidence="8">Belongs to the binding-protein-dependent transport system permease family.</text>
</comment>
<reference evidence="10" key="4">
    <citation type="submission" date="2022-09" db="EMBL/GenBank/DDBJ databases">
        <title>Rouxiella aceris sp. nov., isolated from tree sap and emended description of the genus Rhouxiella.</title>
        <authorList>
            <person name="Kim I.S."/>
        </authorList>
    </citation>
    <scope>NUCLEOTIDE SEQUENCE</scope>
    <source>
        <strain evidence="10">SAP-2</strain>
    </source>
</reference>
<feature type="transmembrane region" description="Helical" evidence="8">
    <location>
        <begin position="152"/>
        <end position="179"/>
    </location>
</feature>
<dbReference type="InterPro" id="IPR035906">
    <property type="entry name" value="MetI-like_sf"/>
</dbReference>
<protein>
    <submittedName>
        <fullName evidence="10">ABC transporter permease</fullName>
    </submittedName>
</protein>
<dbReference type="PANTHER" id="PTHR43386">
    <property type="entry name" value="OLIGOPEPTIDE TRANSPORT SYSTEM PERMEASE PROTEIN APPC"/>
    <property type="match status" value="1"/>
</dbReference>
<evidence type="ECO:0000313" key="11">
    <source>
        <dbReference type="EMBL" id="ORJ23031.1"/>
    </source>
</evidence>
<dbReference type="EMBL" id="JADMKS010000010">
    <property type="protein sequence ID" value="MBF6639244.1"/>
    <property type="molecule type" value="Genomic_DNA"/>
</dbReference>
<dbReference type="PANTHER" id="PTHR43386:SF25">
    <property type="entry name" value="PEPTIDE ABC TRANSPORTER PERMEASE PROTEIN"/>
    <property type="match status" value="1"/>
</dbReference>
<evidence type="ECO:0000259" key="9">
    <source>
        <dbReference type="PROSITE" id="PS50928"/>
    </source>
</evidence>
<sequence>MSDSTMSDTPQRVRAQSTVKPVPVNALRAFWQRMSWRFRLYLLALFCLLLLALLAQVIAPFDPDAQSLLSRLRPPMGFDHALATHPLGTDELGRDVLSRTLYGLQFTLLIALVGSTLSLIVGVVCGVIAGFFAGRTGVLLVAAMDFQMAVPFTLVALLTVALLGSSLPVIVTVIGLSGWEVYARVVRAQVLIVCRQPFIEAARAAGASPLRILLRHVLPNVSSQIVVVWTMTFPALILLESSLSFLGLGVQPPTATLGSMVGFGRDYLASSPWIALVPSLVIMALSLLVLLVGEGLRDQMDVRLR</sequence>
<evidence type="ECO:0000256" key="7">
    <source>
        <dbReference type="ARBA" id="ARBA00023136"/>
    </source>
</evidence>
<dbReference type="PROSITE" id="PS50928">
    <property type="entry name" value="ABC_TM1"/>
    <property type="match status" value="1"/>
</dbReference>
<feature type="transmembrane region" description="Helical" evidence="8">
    <location>
        <begin position="225"/>
        <end position="250"/>
    </location>
</feature>
<evidence type="ECO:0000313" key="10">
    <source>
        <dbReference type="EMBL" id="MBF6639244.1"/>
    </source>
</evidence>
<dbReference type="Proteomes" id="UP000192722">
    <property type="component" value="Unassembled WGS sequence"/>
</dbReference>
<evidence type="ECO:0000256" key="1">
    <source>
        <dbReference type="ARBA" id="ARBA00004429"/>
    </source>
</evidence>
<dbReference type="GO" id="GO:0005886">
    <property type="term" value="C:plasma membrane"/>
    <property type="evidence" value="ECO:0007669"/>
    <property type="project" value="UniProtKB-SubCell"/>
</dbReference>
<dbReference type="CDD" id="cd06261">
    <property type="entry name" value="TM_PBP2"/>
    <property type="match status" value="1"/>
</dbReference>
<evidence type="ECO:0000256" key="5">
    <source>
        <dbReference type="ARBA" id="ARBA00022692"/>
    </source>
</evidence>
<dbReference type="Pfam" id="PF00528">
    <property type="entry name" value="BPD_transp_1"/>
    <property type="match status" value="1"/>
</dbReference>
<dbReference type="AlphaFoldDB" id="A0AA40X6H9"/>
<keyword evidence="5 8" id="KW-0812">Transmembrane</keyword>
<feature type="transmembrane region" description="Helical" evidence="8">
    <location>
        <begin position="270"/>
        <end position="293"/>
    </location>
</feature>
<dbReference type="Proteomes" id="UP000705283">
    <property type="component" value="Unassembled WGS sequence"/>
</dbReference>
<gene>
    <name evidence="11" type="ORF">BS639_01370</name>
    <name evidence="10" type="ORF">ITX54_21515</name>
</gene>
<dbReference type="InterPro" id="IPR000515">
    <property type="entry name" value="MetI-like"/>
</dbReference>
<comment type="subcellular location">
    <subcellularLocation>
        <location evidence="1">Cell inner membrane</location>
        <topology evidence="1">Multi-pass membrane protein</topology>
    </subcellularLocation>
    <subcellularLocation>
        <location evidence="8">Cell membrane</location>
        <topology evidence="8">Multi-pass membrane protein</topology>
    </subcellularLocation>
</comment>
<reference evidence="11 12" key="2">
    <citation type="journal article" date="2017" name="Int. J. Syst. Evol. Microbiol.">
        <title>Rouxiella badensis sp. nov. and Rouxiella silvae sp. nov. isolated from peat bog soil in Germany and emendation of the genus description.</title>
        <authorList>
            <person name="Le Fleche-Mateos A."/>
            <person name="Kugler J.H."/>
            <person name="Hansen S.H."/>
            <person name="Syldatk C."/>
            <person name="Hausmann R."/>
            <person name="Lomprez F."/>
            <person name="Vandenbogaert M."/>
            <person name="Manuguerra J.C."/>
            <person name="Grimont P.A."/>
        </authorList>
    </citation>
    <scope>NUCLEOTIDE SEQUENCE [LARGE SCALE GENOMIC DNA]</scope>
    <source>
        <strain evidence="11 12">213</strain>
    </source>
</reference>
<evidence type="ECO:0000256" key="3">
    <source>
        <dbReference type="ARBA" id="ARBA00022475"/>
    </source>
</evidence>
<keyword evidence="4" id="KW-0997">Cell inner membrane</keyword>
<dbReference type="RefSeq" id="WP_084982040.1">
    <property type="nucleotide sequence ID" value="NZ_CBCSCF010000006.1"/>
</dbReference>
<proteinExistence type="inferred from homology"/>
<organism evidence="10 13">
    <name type="scientific">Rouxiella silvae</name>
    <dbReference type="NCBI Taxonomy" id="1646373"/>
    <lineage>
        <taxon>Bacteria</taxon>
        <taxon>Pseudomonadati</taxon>
        <taxon>Pseudomonadota</taxon>
        <taxon>Gammaproteobacteria</taxon>
        <taxon>Enterobacterales</taxon>
        <taxon>Yersiniaceae</taxon>
        <taxon>Rouxiella</taxon>
    </lineage>
</organism>
<keyword evidence="3" id="KW-1003">Cell membrane</keyword>
<comment type="caution">
    <text evidence="10">The sequence shown here is derived from an EMBL/GenBank/DDBJ whole genome shotgun (WGS) entry which is preliminary data.</text>
</comment>
<reference evidence="11" key="1">
    <citation type="submission" date="2016-12" db="EMBL/GenBank/DDBJ databases">
        <authorList>
            <person name="Le Fleche-Mateos A."/>
        </authorList>
    </citation>
    <scope>NUCLEOTIDE SEQUENCE</scope>
    <source>
        <strain evidence="11">213</strain>
    </source>
</reference>
<evidence type="ECO:0000256" key="2">
    <source>
        <dbReference type="ARBA" id="ARBA00022448"/>
    </source>
</evidence>